<dbReference type="SUPFAM" id="SSF54506">
    <property type="entry name" value="Diaminopimelate epimerase-like"/>
    <property type="match status" value="2"/>
</dbReference>
<dbReference type="PANTHER" id="PTHR43709">
    <property type="entry name" value="ACONITATE ISOMERASE-RELATED"/>
    <property type="match status" value="1"/>
</dbReference>
<dbReference type="GO" id="GO:0016853">
    <property type="term" value="F:isomerase activity"/>
    <property type="evidence" value="ECO:0007669"/>
    <property type="project" value="UniProtKB-KW"/>
</dbReference>
<gene>
    <name evidence="3" type="ORF">IF129_17960</name>
</gene>
<comment type="caution">
    <text evidence="3">The sequence shown here is derived from an EMBL/GenBank/DDBJ whole genome shotgun (WGS) entry which is preliminary data.</text>
</comment>
<evidence type="ECO:0008006" key="5">
    <source>
        <dbReference type="Google" id="ProtNLM"/>
    </source>
</evidence>
<protein>
    <recommendedName>
        <fullName evidence="5">3-methylitaconate isomerase</fullName>
    </recommendedName>
</protein>
<evidence type="ECO:0000313" key="4">
    <source>
        <dbReference type="Proteomes" id="UP000632289"/>
    </source>
</evidence>
<keyword evidence="2" id="KW-0413">Isomerase</keyword>
<dbReference type="PANTHER" id="PTHR43709:SF2">
    <property type="entry name" value="DUF453 DOMAIN PROTEIN (AFU_ORTHOLOGUE AFUA_6G00360)"/>
    <property type="match status" value="1"/>
</dbReference>
<evidence type="ECO:0000256" key="2">
    <source>
        <dbReference type="ARBA" id="ARBA00023235"/>
    </source>
</evidence>
<comment type="similarity">
    <text evidence="1">Belongs to the PrpF family.</text>
</comment>
<dbReference type="Proteomes" id="UP000632289">
    <property type="component" value="Unassembled WGS sequence"/>
</dbReference>
<dbReference type="AlphaFoldDB" id="A0A927F0L6"/>
<proteinExistence type="inferred from homology"/>
<dbReference type="Pfam" id="PF04303">
    <property type="entry name" value="PrpF"/>
    <property type="match status" value="1"/>
</dbReference>
<dbReference type="RefSeq" id="WP_191210710.1">
    <property type="nucleotide sequence ID" value="NZ_BAABKL010000050.1"/>
</dbReference>
<dbReference type="EMBL" id="JACXYU010000009">
    <property type="protein sequence ID" value="MBD3933430.1"/>
    <property type="molecule type" value="Genomic_DNA"/>
</dbReference>
<accession>A0A927F0L6</accession>
<organism evidence="3 4">
    <name type="scientific">Streptomyces chumphonensis</name>
    <dbReference type="NCBI Taxonomy" id="1214925"/>
    <lineage>
        <taxon>Bacteria</taxon>
        <taxon>Bacillati</taxon>
        <taxon>Actinomycetota</taxon>
        <taxon>Actinomycetes</taxon>
        <taxon>Kitasatosporales</taxon>
        <taxon>Streptomycetaceae</taxon>
        <taxon>Streptomyces</taxon>
    </lineage>
</organism>
<reference evidence="3" key="1">
    <citation type="submission" date="2020-09" db="EMBL/GenBank/DDBJ databases">
        <title>Secondary metabolite and genome analysis of marine Streptomyces chumphonensis KK1-2T.</title>
        <authorList>
            <person name="Phongsopitanun W."/>
            <person name="Kanchanasin P."/>
            <person name="Pittayakhajonwut P."/>
            <person name="Suwanborirux K."/>
            <person name="Tanasupawat S."/>
        </authorList>
    </citation>
    <scope>NUCLEOTIDE SEQUENCE</scope>
    <source>
        <strain evidence="3">KK1-2</strain>
    </source>
</reference>
<keyword evidence="4" id="KW-1185">Reference proteome</keyword>
<evidence type="ECO:0000256" key="1">
    <source>
        <dbReference type="ARBA" id="ARBA00007673"/>
    </source>
</evidence>
<name>A0A927F0L6_9ACTN</name>
<dbReference type="InterPro" id="IPR007400">
    <property type="entry name" value="PrpF-like"/>
</dbReference>
<evidence type="ECO:0000313" key="3">
    <source>
        <dbReference type="EMBL" id="MBD3933430.1"/>
    </source>
</evidence>
<dbReference type="Gene3D" id="3.10.310.10">
    <property type="entry name" value="Diaminopimelate Epimerase, Chain A, domain 1"/>
    <property type="match status" value="1"/>
</dbReference>
<sequence length="349" mass="37528">MIGYIARAVGAPTPTLVLDQRQLPKDNAELRPVLTRVREWLEEHGREDILKFALVAPSEHPLYDLDYRFVQGLPTGVDRFDFNGNCGHSILASVVAADGQAWLPRLAPGGRVRVRVLNNGDQVVVEVDEARRRSGSFTVHFLQDAGARLDDLLLTGNPVDQLLTPSGVQAASLVSMGNPYVFVDARELGLDTEEKLFGAGDETFAQMLEIRVAAAELLQWPTDGVFPKIAAVGGYTPGRLAVRAISVPKWHPSIALTGTTCLAGAASIPGTVPERLAREAGLQRGVIEIDTPGGSTAAAASVAGRGDGADTLHWVSVSRKLAQLDEPHCIGSLKNYDYKEETAWQPLTV</sequence>